<dbReference type="SUPFAM" id="SSF53474">
    <property type="entry name" value="alpha/beta-Hydrolases"/>
    <property type="match status" value="1"/>
</dbReference>
<proteinExistence type="predicted"/>
<feature type="domain" description="Peptidase S9 prolyl oligopeptidase catalytic" evidence="1">
    <location>
        <begin position="325"/>
        <end position="523"/>
    </location>
</feature>
<reference evidence="3 4" key="1">
    <citation type="submission" date="2020-07" db="EMBL/GenBank/DDBJ databases">
        <authorList>
            <person name="Sun Q."/>
        </authorList>
    </citation>
    <scope>NUCLEOTIDE SEQUENCE [LARGE SCALE GENOMIC DNA]</scope>
    <source>
        <strain evidence="3 4">MAH-1</strain>
    </source>
</reference>
<dbReference type="PANTHER" id="PTHR11731">
    <property type="entry name" value="PROTEASE FAMILY S9B,C DIPEPTIDYL-PEPTIDASE IV-RELATED"/>
    <property type="match status" value="1"/>
</dbReference>
<evidence type="ECO:0000313" key="3">
    <source>
        <dbReference type="EMBL" id="NYA69856.1"/>
    </source>
</evidence>
<dbReference type="Pfam" id="PF00930">
    <property type="entry name" value="DPPIV_N"/>
    <property type="match status" value="1"/>
</dbReference>
<feature type="domain" description="Dipeptidylpeptidase IV N-terminal" evidence="2">
    <location>
        <begin position="5"/>
        <end position="237"/>
    </location>
</feature>
<dbReference type="InterPro" id="IPR029058">
    <property type="entry name" value="AB_hydrolase_fold"/>
</dbReference>
<keyword evidence="4" id="KW-1185">Reference proteome</keyword>
<organism evidence="3 4">
    <name type="scientific">Flavobacterium agri</name>
    <dbReference type="NCBI Taxonomy" id="2743471"/>
    <lineage>
        <taxon>Bacteria</taxon>
        <taxon>Pseudomonadati</taxon>
        <taxon>Bacteroidota</taxon>
        <taxon>Flavobacteriia</taxon>
        <taxon>Flavobacteriales</taxon>
        <taxon>Flavobacteriaceae</taxon>
        <taxon>Flavobacterium</taxon>
    </lineage>
</organism>
<dbReference type="Gene3D" id="2.140.10.30">
    <property type="entry name" value="Dipeptidylpeptidase IV, N-terminal domain"/>
    <property type="match status" value="1"/>
</dbReference>
<evidence type="ECO:0000313" key="4">
    <source>
        <dbReference type="Proteomes" id="UP000535020"/>
    </source>
</evidence>
<sequence>MLVRKLDDRKVHHLAIVDYSKPLEEVQWNIYAKTGDALEIPELFVVDITTGNQTKIEVGGEPEQYIFPLGWRPDASEVLFMRLSRTGNRLELCAADPNTGISRVIIKEKSETFVAGLDFIIEKWIRQFTLLKDGNRFIWLSERDGWKHLYLYDMDGKLIRRLTKGNFPVIEPIKIDEKSEWVYFRANAESNLYDTQLYRIDFQGKNFKRLTENGGYHYLRFSPSGNYFLDMHSGPDRAPIVELRRADGKLLQQITKADISPLEKIGWKAPETFVVKAADGITDLYGILYKPYDFDPKKKYPVVDFIYAGPFMTIVPNGFIPNTDLSQHAQALAQLGYITFLVDGRGTTERGKAFQDAVYGKIGQIEIPDHVATLNQLAAKRPYIDLSRVGIYGHSWGGYFAVRAMLTAPDVYKAGIASAPGELTEGAEIMEPYMGLPKDNPSGYELGTNTNLGANLKGKLLFIHGTSDVNAPISATIRMIESLVKAGKPYDLLLLPQQTHFFEGASEKYSNDAVRRYFDEYLKK</sequence>
<gene>
    <name evidence="3" type="ORF">HZF10_02910</name>
</gene>
<dbReference type="InterPro" id="IPR002469">
    <property type="entry name" value="Peptidase_S9B_N"/>
</dbReference>
<dbReference type="InterPro" id="IPR001375">
    <property type="entry name" value="Peptidase_S9_cat"/>
</dbReference>
<name>A0A7Y9C463_9FLAO</name>
<dbReference type="GO" id="GO:0008239">
    <property type="term" value="F:dipeptidyl-peptidase activity"/>
    <property type="evidence" value="ECO:0007669"/>
    <property type="project" value="TreeGrafter"/>
</dbReference>
<dbReference type="GO" id="GO:0008236">
    <property type="term" value="F:serine-type peptidase activity"/>
    <property type="evidence" value="ECO:0007669"/>
    <property type="project" value="InterPro"/>
</dbReference>
<dbReference type="AlphaFoldDB" id="A0A7Y9C463"/>
<evidence type="ECO:0000259" key="2">
    <source>
        <dbReference type="Pfam" id="PF00930"/>
    </source>
</evidence>
<dbReference type="PANTHER" id="PTHR11731:SF193">
    <property type="entry name" value="DIPEPTIDYL PEPTIDASE 9"/>
    <property type="match status" value="1"/>
</dbReference>
<dbReference type="SUPFAM" id="SSF82171">
    <property type="entry name" value="DPP6 N-terminal domain-like"/>
    <property type="match status" value="1"/>
</dbReference>
<accession>A0A7Y9C463</accession>
<dbReference type="Gene3D" id="3.40.50.1820">
    <property type="entry name" value="alpha/beta hydrolase"/>
    <property type="match status" value="1"/>
</dbReference>
<dbReference type="InterPro" id="IPR050278">
    <property type="entry name" value="Serine_Prot_S9B/DPPIV"/>
</dbReference>
<dbReference type="EMBL" id="JACBJI010000001">
    <property type="protein sequence ID" value="NYA69856.1"/>
    <property type="molecule type" value="Genomic_DNA"/>
</dbReference>
<dbReference type="GO" id="GO:0006508">
    <property type="term" value="P:proteolysis"/>
    <property type="evidence" value="ECO:0007669"/>
    <property type="project" value="InterPro"/>
</dbReference>
<protein>
    <submittedName>
        <fullName evidence="3">DPP IV N-terminal domain-containing protein</fullName>
    </submittedName>
</protein>
<dbReference type="Proteomes" id="UP000535020">
    <property type="component" value="Unassembled WGS sequence"/>
</dbReference>
<comment type="caution">
    <text evidence="3">The sequence shown here is derived from an EMBL/GenBank/DDBJ whole genome shotgun (WGS) entry which is preliminary data.</text>
</comment>
<dbReference type="Pfam" id="PF00326">
    <property type="entry name" value="Peptidase_S9"/>
    <property type="match status" value="1"/>
</dbReference>
<evidence type="ECO:0000259" key="1">
    <source>
        <dbReference type="Pfam" id="PF00326"/>
    </source>
</evidence>